<feature type="domain" description="Carbohydrate kinase FGGY C-terminal" evidence="9">
    <location>
        <begin position="272"/>
        <end position="464"/>
    </location>
</feature>
<dbReference type="GO" id="GO:0019301">
    <property type="term" value="P:rhamnose catabolic process"/>
    <property type="evidence" value="ECO:0007669"/>
    <property type="project" value="InterPro"/>
</dbReference>
<dbReference type="InterPro" id="IPR018485">
    <property type="entry name" value="FGGY_C"/>
</dbReference>
<keyword evidence="5" id="KW-0067">ATP-binding</keyword>
<organism evidence="10 11">
    <name type="scientific">Tannerella forsythia (strain ATCC 43037 / JCM 10827 / CCUG 21028 A / KCTC 5666 / FDC 338)</name>
    <name type="common">Bacteroides forsythus</name>
    <dbReference type="NCBI Taxonomy" id="203275"/>
    <lineage>
        <taxon>Bacteria</taxon>
        <taxon>Pseudomonadati</taxon>
        <taxon>Bacteroidota</taxon>
        <taxon>Bacteroidia</taxon>
        <taxon>Bacteroidales</taxon>
        <taxon>Tannerellaceae</taxon>
        <taxon>Tannerella</taxon>
    </lineage>
</organism>
<keyword evidence="2" id="KW-0808">Transferase</keyword>
<protein>
    <submittedName>
        <fullName evidence="10">Carbohydrate kinase, FGGY family protein</fullName>
    </submittedName>
</protein>
<dbReference type="PANTHER" id="PTHR10196">
    <property type="entry name" value="SUGAR KINASE"/>
    <property type="match status" value="1"/>
</dbReference>
<name>G8UIY9_TANFA</name>
<evidence type="ECO:0000313" key="10">
    <source>
        <dbReference type="EMBL" id="AEW21078.1"/>
    </source>
</evidence>
<dbReference type="SUPFAM" id="SSF53067">
    <property type="entry name" value="Actin-like ATPase domain"/>
    <property type="match status" value="2"/>
</dbReference>
<gene>
    <name evidence="10" type="ordered locus">BFO_0217</name>
</gene>
<keyword evidence="11" id="KW-1185">Reference proteome</keyword>
<dbReference type="InterPro" id="IPR018484">
    <property type="entry name" value="FGGY_N"/>
</dbReference>
<dbReference type="CDD" id="cd07771">
    <property type="entry name" value="ASKHA_NBD_FGGY_RhaB-like"/>
    <property type="match status" value="1"/>
</dbReference>
<evidence type="ECO:0000256" key="6">
    <source>
        <dbReference type="ARBA" id="ARBA00023157"/>
    </source>
</evidence>
<dbReference type="GO" id="GO:0005829">
    <property type="term" value="C:cytosol"/>
    <property type="evidence" value="ECO:0007669"/>
    <property type="project" value="TreeGrafter"/>
</dbReference>
<dbReference type="AlphaFoldDB" id="G8UIY9"/>
<dbReference type="EMBL" id="CP003191">
    <property type="protein sequence ID" value="AEW21078.1"/>
    <property type="molecule type" value="Genomic_DNA"/>
</dbReference>
<keyword evidence="7" id="KW-0684">Rhamnose metabolism</keyword>
<dbReference type="GO" id="GO:0006071">
    <property type="term" value="P:glycerol metabolic process"/>
    <property type="evidence" value="ECO:0007669"/>
    <property type="project" value="TreeGrafter"/>
</dbReference>
<evidence type="ECO:0000259" key="8">
    <source>
        <dbReference type="Pfam" id="PF00370"/>
    </source>
</evidence>
<keyword evidence="3" id="KW-0547">Nucleotide-binding</keyword>
<proteinExistence type="inferred from homology"/>
<dbReference type="PANTHER" id="PTHR10196:SF93">
    <property type="entry name" value="L-RHAMNULOKINASE"/>
    <property type="match status" value="1"/>
</dbReference>
<evidence type="ECO:0000313" key="11">
    <source>
        <dbReference type="Proteomes" id="UP000005436"/>
    </source>
</evidence>
<evidence type="ECO:0000256" key="1">
    <source>
        <dbReference type="ARBA" id="ARBA00009156"/>
    </source>
</evidence>
<dbReference type="Pfam" id="PF02782">
    <property type="entry name" value="FGGY_C"/>
    <property type="match status" value="1"/>
</dbReference>
<dbReference type="HOGENOM" id="CLU_039395_0_1_10"/>
<dbReference type="Pfam" id="PF00370">
    <property type="entry name" value="FGGY_N"/>
    <property type="match status" value="1"/>
</dbReference>
<evidence type="ECO:0000259" key="9">
    <source>
        <dbReference type="Pfam" id="PF02782"/>
    </source>
</evidence>
<comment type="similarity">
    <text evidence="1">Belongs to the FGGY kinase family.</text>
</comment>
<dbReference type="Gene3D" id="3.30.420.40">
    <property type="match status" value="2"/>
</dbReference>
<evidence type="ECO:0000256" key="7">
    <source>
        <dbReference type="ARBA" id="ARBA00023308"/>
    </source>
</evidence>
<evidence type="ECO:0000256" key="3">
    <source>
        <dbReference type="ARBA" id="ARBA00022741"/>
    </source>
</evidence>
<dbReference type="KEGG" id="tfo:BFO_0217"/>
<dbReference type="InterPro" id="IPR013449">
    <property type="entry name" value="Rhamnulokinase"/>
</dbReference>
<keyword evidence="6" id="KW-1015">Disulfide bond</keyword>
<dbReference type="GO" id="GO:0004370">
    <property type="term" value="F:glycerol kinase activity"/>
    <property type="evidence" value="ECO:0007669"/>
    <property type="project" value="TreeGrafter"/>
</dbReference>
<keyword evidence="4 10" id="KW-0418">Kinase</keyword>
<dbReference type="GO" id="GO:0008993">
    <property type="term" value="F:rhamnulokinase activity"/>
    <property type="evidence" value="ECO:0007669"/>
    <property type="project" value="InterPro"/>
</dbReference>
<feature type="domain" description="Carbohydrate kinase FGGY N-terminal" evidence="8">
    <location>
        <begin position="21"/>
        <end position="262"/>
    </location>
</feature>
<dbReference type="STRING" id="203275.BFO_0217"/>
<dbReference type="InterPro" id="IPR043129">
    <property type="entry name" value="ATPase_NBD"/>
</dbReference>
<dbReference type="PATRIC" id="fig|203275.8.peg.197"/>
<dbReference type="eggNOG" id="COG1070">
    <property type="taxonomic scope" value="Bacteria"/>
</dbReference>
<evidence type="ECO:0000256" key="4">
    <source>
        <dbReference type="ARBA" id="ARBA00022777"/>
    </source>
</evidence>
<evidence type="ECO:0000256" key="2">
    <source>
        <dbReference type="ARBA" id="ARBA00022679"/>
    </source>
</evidence>
<evidence type="ECO:0000256" key="5">
    <source>
        <dbReference type="ARBA" id="ARBA00022840"/>
    </source>
</evidence>
<reference evidence="11" key="1">
    <citation type="submission" date="2011-12" db="EMBL/GenBank/DDBJ databases">
        <title>Complete sequence of Tannerella forsythia ATCC 43037.</title>
        <authorList>
            <person name="Dewhirst F."/>
            <person name="Tanner A."/>
            <person name="Izard J."/>
            <person name="Brinkac L."/>
            <person name="Durkin A.S."/>
            <person name="Hostetler J."/>
            <person name="Shetty J."/>
            <person name="Torralba M."/>
            <person name="Gill S."/>
            <person name="Nelson K."/>
        </authorList>
    </citation>
    <scope>NUCLEOTIDE SEQUENCE [LARGE SCALE GENOMIC DNA]</scope>
    <source>
        <strain evidence="11">ATCC 43037 / JCM 10827 / CCUG 33226 / KCTC 5666 / FDC 338</strain>
    </source>
</reference>
<accession>G8UIY9</accession>
<dbReference type="Proteomes" id="UP000005436">
    <property type="component" value="Chromosome"/>
</dbReference>
<dbReference type="GO" id="GO:0005524">
    <property type="term" value="F:ATP binding"/>
    <property type="evidence" value="ECO:0007669"/>
    <property type="project" value="UniProtKB-KW"/>
</dbReference>
<sequence>MEKYTYFCPENSEIMNMNKHYFLAFDLGATSGRSMLGILEGDKFEVRELTRFPNAIMELHGRYYWNIFSLYESLKDGLRECARQGIRLTSIGIDTWGVDFGYVGRDGTILGLPRAYRDPYTNGAPDEFFQRIPRDKVYGMTGIQVMNFNSLFQLFRAKAEAFSPLAQADKILFIPDLLIYMLTGKQVCEYTEASTSQLLNPATRRFEPSLLTAMGLSPSLLHPLVDPGTTIGTLTEALAKETGIGKVPVVTVAGHDTASAILAVPAENPHFAYLSSGTWSLMGIETLAPIVTKESFEQNFTNEGGVEGTTCFLKNITGMWLLEQCRKEWEKEGRTYTYPQMVDMAERVGEVQAIISPDDPRLANPSSMPQAIAALCSEKGMASPSTDAEYIRCIFESLAHRYAEVTEKLSEMAPFPIEKLHIIGGGSQNDLMNRLTARTLGIPVVAGPSEATAIGNCMMQAKAAGLVSDRWEMRRIIAQAFAVKTYHPEGTTR</sequence>